<organism evidence="1 2">
    <name type="scientific">Aerophobetes bacterium</name>
    <dbReference type="NCBI Taxonomy" id="2030807"/>
    <lineage>
        <taxon>Bacteria</taxon>
        <taxon>Candidatus Aerophobota</taxon>
    </lineage>
</organism>
<feature type="non-terminal residue" evidence="1">
    <location>
        <position position="1"/>
    </location>
</feature>
<gene>
    <name evidence="1" type="ORF">DRJ04_07310</name>
</gene>
<comment type="caution">
    <text evidence="1">The sequence shown here is derived from an EMBL/GenBank/DDBJ whole genome shotgun (WGS) entry which is preliminary data.</text>
</comment>
<evidence type="ECO:0000313" key="1">
    <source>
        <dbReference type="EMBL" id="RLE11843.1"/>
    </source>
</evidence>
<reference evidence="1 2" key="1">
    <citation type="submission" date="2018-06" db="EMBL/GenBank/DDBJ databases">
        <title>Extensive metabolic versatility and redundancy in microbially diverse, dynamic hydrothermal sediments.</title>
        <authorList>
            <person name="Dombrowski N."/>
            <person name="Teske A."/>
            <person name="Baker B.J."/>
        </authorList>
    </citation>
    <scope>NUCLEOTIDE SEQUENCE [LARGE SCALE GENOMIC DNA]</scope>
    <source>
        <strain evidence="1">B3_G15</strain>
    </source>
</reference>
<protein>
    <submittedName>
        <fullName evidence="1">Uncharacterized protein</fullName>
    </submittedName>
</protein>
<dbReference type="AlphaFoldDB" id="A0A662DBZ0"/>
<evidence type="ECO:0000313" key="2">
    <source>
        <dbReference type="Proteomes" id="UP000280417"/>
    </source>
</evidence>
<name>A0A662DBZ0_UNCAE</name>
<sequence>VKRYYISDRKALYLTKLLCEKFIQEYGSCKCKDIQMKLFGRSFDFCDDEDRRAFEEAGGYREKCPLVVAKACRWTAKVIWDEIHNFL</sequence>
<dbReference type="EMBL" id="QMQA01000215">
    <property type="protein sequence ID" value="RLE11843.1"/>
    <property type="molecule type" value="Genomic_DNA"/>
</dbReference>
<proteinExistence type="predicted"/>
<dbReference type="Proteomes" id="UP000280417">
    <property type="component" value="Unassembled WGS sequence"/>
</dbReference>
<accession>A0A662DBZ0</accession>